<dbReference type="PANTHER" id="PTHR30032">
    <property type="entry name" value="N-ACETYLMURAMOYL-L-ALANINE AMIDASE-RELATED"/>
    <property type="match status" value="1"/>
</dbReference>
<dbReference type="Gene3D" id="3.40.50.12090">
    <property type="match status" value="1"/>
</dbReference>
<sequence length="590" mass="61104">MVDIDDAILSSAIVSPGKLSLGETDAGPVTRTIAITNTSDAEISYALANNDATIATDGIDYTPGYWGAAVGVAAPATVTVAPGATQVFDVTFTGPAMDPAMQVGLQYGGYLEFEPTGGTAGDILRVPYAGYAGDYQDRPVLMDGPYAFTMPVLGVHLGGGSYDVFPETGTGDEPVYTLVGEDDPVILAEFGHQARQVELTAYQATADGSQGAEVGVVYTEDYLRRSEAPGDFLAFAWDGTFEGETVADGKYLLEMTITKAQAFNDTGAAATETYLSEPFTIDDAQTAPTAPEVTRYDGYDRYSTAAKISAQNYDAGVDTVYIATGDTFPDALAGAARAGSEGAPVLLVKSSSIPAATQFELDRLQPGSIVIFGGDTTVTGAVESLLRDYTDGTVSRMAGINRFETAAAISADLAPGVDTVFIANGYDFPDALTGAARAGTVDAPVLLTRTGSLPAATRAELDRLNPDTVVILGGPNSVSGTVQTQLATYGDVERRAGANRYDTAVEVSSDFSAGLDTVFVATGENFPDALTGAALAGHVHSPVLLVKPNSIPASVVTELKRLGAGEIQILGGHSSVSQAVEDQLMALTYP</sequence>
<dbReference type="Gene3D" id="2.60.40.1710">
    <property type="entry name" value="Subtilisin-like superfamily"/>
    <property type="match status" value="1"/>
</dbReference>
<accession>A0ABY4YNG6</accession>
<dbReference type="Proteomes" id="UP001056535">
    <property type="component" value="Chromosome"/>
</dbReference>
<evidence type="ECO:0000256" key="1">
    <source>
        <dbReference type="ARBA" id="ARBA00011073"/>
    </source>
</evidence>
<dbReference type="Pfam" id="PF04122">
    <property type="entry name" value="CW_binding_2"/>
    <property type="match status" value="3"/>
</dbReference>
<dbReference type="InterPro" id="IPR007253">
    <property type="entry name" value="Cell_wall-bd_2"/>
</dbReference>
<gene>
    <name evidence="4" type="ORF">NF557_14530</name>
</gene>
<keyword evidence="2" id="KW-0732">Signal</keyword>
<proteinExistence type="inferred from homology"/>
<name>A0ABY4YNG6_9MICO</name>
<evidence type="ECO:0000256" key="2">
    <source>
        <dbReference type="ARBA" id="ARBA00022729"/>
    </source>
</evidence>
<reference evidence="4" key="1">
    <citation type="submission" date="2022-06" db="EMBL/GenBank/DDBJ databases">
        <title>Ornithinimicrobium JY.X270.</title>
        <authorList>
            <person name="Huang Y."/>
        </authorList>
    </citation>
    <scope>NUCLEOTIDE SEQUENCE</scope>
    <source>
        <strain evidence="4">JY.X270</strain>
    </source>
</reference>
<keyword evidence="5" id="KW-1185">Reference proteome</keyword>
<dbReference type="Pfam" id="PF06280">
    <property type="entry name" value="fn3_5"/>
    <property type="match status" value="1"/>
</dbReference>
<evidence type="ECO:0000259" key="3">
    <source>
        <dbReference type="Pfam" id="PF06280"/>
    </source>
</evidence>
<dbReference type="InterPro" id="IPR051922">
    <property type="entry name" value="Bact_Sporulation_Assoc"/>
</dbReference>
<comment type="similarity">
    <text evidence="1">Belongs to the peptidase S8 family.</text>
</comment>
<dbReference type="InterPro" id="IPR010435">
    <property type="entry name" value="C5a/SBT2-like_Fn3"/>
</dbReference>
<evidence type="ECO:0000313" key="4">
    <source>
        <dbReference type="EMBL" id="USQ78096.1"/>
    </source>
</evidence>
<feature type="domain" description="C5a peptidase/Subtilisin-like protease SBT2-like Fn3-like" evidence="3">
    <location>
        <begin position="20"/>
        <end position="128"/>
    </location>
</feature>
<organism evidence="4 5">
    <name type="scientific">Ornithinimicrobium cryptoxanthini</name>
    <dbReference type="NCBI Taxonomy" id="2934161"/>
    <lineage>
        <taxon>Bacteria</taxon>
        <taxon>Bacillati</taxon>
        <taxon>Actinomycetota</taxon>
        <taxon>Actinomycetes</taxon>
        <taxon>Micrococcales</taxon>
        <taxon>Ornithinimicrobiaceae</taxon>
        <taxon>Ornithinimicrobium</taxon>
    </lineage>
</organism>
<protein>
    <submittedName>
        <fullName evidence="4">Cell wall-binding repeat-containing protein</fullName>
    </submittedName>
</protein>
<dbReference type="EMBL" id="CP099490">
    <property type="protein sequence ID" value="USQ78096.1"/>
    <property type="molecule type" value="Genomic_DNA"/>
</dbReference>
<dbReference type="PANTHER" id="PTHR30032:SF8">
    <property type="entry name" value="GERMINATION-SPECIFIC N-ACETYLMURAMOYL-L-ALANINE AMIDASE"/>
    <property type="match status" value="1"/>
</dbReference>
<evidence type="ECO:0000313" key="5">
    <source>
        <dbReference type="Proteomes" id="UP001056535"/>
    </source>
</evidence>